<protein>
    <recommendedName>
        <fullName evidence="2">RRM domain-containing protein</fullName>
    </recommendedName>
</protein>
<dbReference type="SUPFAM" id="SSF54928">
    <property type="entry name" value="RNA-binding domain, RBD"/>
    <property type="match status" value="1"/>
</dbReference>
<comment type="caution">
    <text evidence="3">The sequence shown here is derived from an EMBL/GenBank/DDBJ whole genome shotgun (WGS) entry which is preliminary data.</text>
</comment>
<keyword evidence="1" id="KW-0694">RNA-binding</keyword>
<dbReference type="AlphaFoldDB" id="A0AAV5WH40"/>
<reference evidence="3" key="1">
    <citation type="submission" date="2023-10" db="EMBL/GenBank/DDBJ databases">
        <title>Genome assembly of Pristionchus species.</title>
        <authorList>
            <person name="Yoshida K."/>
            <person name="Sommer R.J."/>
        </authorList>
    </citation>
    <scope>NUCLEOTIDE SEQUENCE</scope>
    <source>
        <strain evidence="3">RS5133</strain>
    </source>
</reference>
<feature type="domain" description="RRM" evidence="2">
    <location>
        <begin position="7"/>
        <end position="73"/>
    </location>
</feature>
<dbReference type="Gene3D" id="3.30.70.330">
    <property type="match status" value="1"/>
</dbReference>
<evidence type="ECO:0000256" key="1">
    <source>
        <dbReference type="PROSITE-ProRule" id="PRU00176"/>
    </source>
</evidence>
<dbReference type="InterPro" id="IPR012677">
    <property type="entry name" value="Nucleotide-bd_a/b_plait_sf"/>
</dbReference>
<name>A0AAV5WH40_9BILA</name>
<dbReference type="Pfam" id="PF00076">
    <property type="entry name" value="RRM_1"/>
    <property type="match status" value="1"/>
</dbReference>
<dbReference type="InterPro" id="IPR000504">
    <property type="entry name" value="RRM_dom"/>
</dbReference>
<dbReference type="EMBL" id="BTSY01000005">
    <property type="protein sequence ID" value="GMT30059.1"/>
    <property type="molecule type" value="Genomic_DNA"/>
</dbReference>
<evidence type="ECO:0000313" key="4">
    <source>
        <dbReference type="Proteomes" id="UP001432322"/>
    </source>
</evidence>
<proteinExistence type="predicted"/>
<evidence type="ECO:0000313" key="3">
    <source>
        <dbReference type="EMBL" id="GMT30059.1"/>
    </source>
</evidence>
<dbReference type="InterPro" id="IPR035979">
    <property type="entry name" value="RBD_domain_sf"/>
</dbReference>
<evidence type="ECO:0000259" key="2">
    <source>
        <dbReference type="PROSITE" id="PS50102"/>
    </source>
</evidence>
<sequence>SPEAVRGAIVVTNVSPAVTSHSIRQFLEKVGPIVSLSFPHSRDPHRAVAVCKYQHEESATRAIAELDGMDLED</sequence>
<dbReference type="Proteomes" id="UP001432322">
    <property type="component" value="Unassembled WGS sequence"/>
</dbReference>
<organism evidence="3 4">
    <name type="scientific">Pristionchus fissidentatus</name>
    <dbReference type="NCBI Taxonomy" id="1538716"/>
    <lineage>
        <taxon>Eukaryota</taxon>
        <taxon>Metazoa</taxon>
        <taxon>Ecdysozoa</taxon>
        <taxon>Nematoda</taxon>
        <taxon>Chromadorea</taxon>
        <taxon>Rhabditida</taxon>
        <taxon>Rhabditina</taxon>
        <taxon>Diplogasteromorpha</taxon>
        <taxon>Diplogasteroidea</taxon>
        <taxon>Neodiplogasteridae</taxon>
        <taxon>Pristionchus</taxon>
    </lineage>
</organism>
<feature type="non-terminal residue" evidence="3">
    <location>
        <position position="73"/>
    </location>
</feature>
<feature type="non-terminal residue" evidence="3">
    <location>
        <position position="1"/>
    </location>
</feature>
<keyword evidence="4" id="KW-1185">Reference proteome</keyword>
<dbReference type="GO" id="GO:0003723">
    <property type="term" value="F:RNA binding"/>
    <property type="evidence" value="ECO:0007669"/>
    <property type="project" value="UniProtKB-UniRule"/>
</dbReference>
<gene>
    <name evidence="3" type="ORF">PFISCL1PPCAC_21356</name>
</gene>
<dbReference type="CDD" id="cd00590">
    <property type="entry name" value="RRM_SF"/>
    <property type="match status" value="1"/>
</dbReference>
<accession>A0AAV5WH40</accession>
<dbReference type="PROSITE" id="PS50102">
    <property type="entry name" value="RRM"/>
    <property type="match status" value="1"/>
</dbReference>